<dbReference type="AlphaFoldDB" id="A0A5M3MLD1"/>
<dbReference type="RefSeq" id="XP_007770174.1">
    <property type="nucleotide sequence ID" value="XM_007771984.1"/>
</dbReference>
<comment type="caution">
    <text evidence="1">The sequence shown here is derived from an EMBL/GenBank/DDBJ whole genome shotgun (WGS) entry which is preliminary data.</text>
</comment>
<dbReference type="GeneID" id="19201124"/>
<keyword evidence="2" id="KW-1185">Reference proteome</keyword>
<organism evidence="1 2">
    <name type="scientific">Coniophora puteana (strain RWD-64-598)</name>
    <name type="common">Brown rot fungus</name>
    <dbReference type="NCBI Taxonomy" id="741705"/>
    <lineage>
        <taxon>Eukaryota</taxon>
        <taxon>Fungi</taxon>
        <taxon>Dikarya</taxon>
        <taxon>Basidiomycota</taxon>
        <taxon>Agaricomycotina</taxon>
        <taxon>Agaricomycetes</taxon>
        <taxon>Agaricomycetidae</taxon>
        <taxon>Boletales</taxon>
        <taxon>Coniophorineae</taxon>
        <taxon>Coniophoraceae</taxon>
        <taxon>Coniophora</taxon>
    </lineage>
</organism>
<evidence type="ECO:0000313" key="1">
    <source>
        <dbReference type="EMBL" id="EIW79837.1"/>
    </source>
</evidence>
<dbReference type="EMBL" id="JH711580">
    <property type="protein sequence ID" value="EIW79837.1"/>
    <property type="molecule type" value="Genomic_DNA"/>
</dbReference>
<dbReference type="OrthoDB" id="2769405at2759"/>
<proteinExistence type="predicted"/>
<dbReference type="GO" id="GO:0019005">
    <property type="term" value="C:SCF ubiquitin ligase complex"/>
    <property type="evidence" value="ECO:0007669"/>
    <property type="project" value="TreeGrafter"/>
</dbReference>
<evidence type="ECO:0008006" key="3">
    <source>
        <dbReference type="Google" id="ProtNLM"/>
    </source>
</evidence>
<gene>
    <name evidence="1" type="ORF">CONPUDRAFT_138035</name>
</gene>
<dbReference type="PANTHER" id="PTHR13318">
    <property type="entry name" value="PARTNER OF PAIRED, ISOFORM B-RELATED"/>
    <property type="match status" value="1"/>
</dbReference>
<dbReference type="KEGG" id="cput:CONPUDRAFT_138035"/>
<dbReference type="Proteomes" id="UP000053558">
    <property type="component" value="Unassembled WGS sequence"/>
</dbReference>
<dbReference type="InterPro" id="IPR032675">
    <property type="entry name" value="LRR_dom_sf"/>
</dbReference>
<dbReference type="SUPFAM" id="SSF52047">
    <property type="entry name" value="RNI-like"/>
    <property type="match status" value="1"/>
</dbReference>
<dbReference type="Gene3D" id="3.80.10.10">
    <property type="entry name" value="Ribonuclease Inhibitor"/>
    <property type="match status" value="1"/>
</dbReference>
<reference evidence="2" key="1">
    <citation type="journal article" date="2012" name="Science">
        <title>The Paleozoic origin of enzymatic lignin decomposition reconstructed from 31 fungal genomes.</title>
        <authorList>
            <person name="Floudas D."/>
            <person name="Binder M."/>
            <person name="Riley R."/>
            <person name="Barry K."/>
            <person name="Blanchette R.A."/>
            <person name="Henrissat B."/>
            <person name="Martinez A.T."/>
            <person name="Otillar R."/>
            <person name="Spatafora J.W."/>
            <person name="Yadav J.S."/>
            <person name="Aerts A."/>
            <person name="Benoit I."/>
            <person name="Boyd A."/>
            <person name="Carlson A."/>
            <person name="Copeland A."/>
            <person name="Coutinho P.M."/>
            <person name="de Vries R.P."/>
            <person name="Ferreira P."/>
            <person name="Findley K."/>
            <person name="Foster B."/>
            <person name="Gaskell J."/>
            <person name="Glotzer D."/>
            <person name="Gorecki P."/>
            <person name="Heitman J."/>
            <person name="Hesse C."/>
            <person name="Hori C."/>
            <person name="Igarashi K."/>
            <person name="Jurgens J.A."/>
            <person name="Kallen N."/>
            <person name="Kersten P."/>
            <person name="Kohler A."/>
            <person name="Kuees U."/>
            <person name="Kumar T.K.A."/>
            <person name="Kuo A."/>
            <person name="LaButti K."/>
            <person name="Larrondo L.F."/>
            <person name="Lindquist E."/>
            <person name="Ling A."/>
            <person name="Lombard V."/>
            <person name="Lucas S."/>
            <person name="Lundell T."/>
            <person name="Martin R."/>
            <person name="McLaughlin D.J."/>
            <person name="Morgenstern I."/>
            <person name="Morin E."/>
            <person name="Murat C."/>
            <person name="Nagy L.G."/>
            <person name="Nolan M."/>
            <person name="Ohm R.A."/>
            <person name="Patyshakuliyeva A."/>
            <person name="Rokas A."/>
            <person name="Ruiz-Duenas F.J."/>
            <person name="Sabat G."/>
            <person name="Salamov A."/>
            <person name="Samejima M."/>
            <person name="Schmutz J."/>
            <person name="Slot J.C."/>
            <person name="St John F."/>
            <person name="Stenlid J."/>
            <person name="Sun H."/>
            <person name="Sun S."/>
            <person name="Syed K."/>
            <person name="Tsang A."/>
            <person name="Wiebenga A."/>
            <person name="Young D."/>
            <person name="Pisabarro A."/>
            <person name="Eastwood D.C."/>
            <person name="Martin F."/>
            <person name="Cullen D."/>
            <person name="Grigoriev I.V."/>
            <person name="Hibbett D.S."/>
        </authorList>
    </citation>
    <scope>NUCLEOTIDE SEQUENCE [LARGE SCALE GENOMIC DNA]</scope>
    <source>
        <strain evidence="2">RWD-64-598 SS2</strain>
    </source>
</reference>
<protein>
    <recommendedName>
        <fullName evidence="3">F-box domain-containing protein</fullName>
    </recommendedName>
</protein>
<dbReference type="GO" id="GO:0031146">
    <property type="term" value="P:SCF-dependent proteasomal ubiquitin-dependent protein catabolic process"/>
    <property type="evidence" value="ECO:0007669"/>
    <property type="project" value="TreeGrafter"/>
</dbReference>
<name>A0A5M3MLD1_CONPW</name>
<evidence type="ECO:0000313" key="2">
    <source>
        <dbReference type="Proteomes" id="UP000053558"/>
    </source>
</evidence>
<accession>A0A5M3MLD1</accession>
<sequence length="540" mass="60651">MHACLEVAEMRAAICNNVADPPALLALAMTCRDFRDPALDELYYEIHSLAHLLMCMPRDLWAIETTENHGRLLLFRRAMLRRDWFILQTYACRVRIVHVNWDVDNHLTVVDPNAFGAVQVHSAGVLLPSLRHLWLKTKGDNHRGLLLCDVALFPHLFFAACLRTLTLHEVRSDSVHVLSAASLASPYIEDLDLSICGQVGEDILETLNDAASRLTKLRVLKLSLVEWKTTLPILPILTALAPLSSLEKIRLECHNQDKSKPTNPGCNLDTSPIPLKSLRTLELTASPCQVMQVMAALPDLPQLTRVLATFEALQADETFHQAMVTLAKALATSPVRNIALYFEMFYLPGLLSFGALRPLFKLHKLRHLWLLNYPCPSFDNAMLAELASAFPDLRSLSMTLCILRTTDPAESATNVTLEGLATLLRYCTKLQRLSMAANLTAAANPDVVSKTAVWVSEVHQTQLQRWEVCNSVIGTDDVKFVARTLTCIAPNLRNLELPVGEYRVHCRINGEGVRCWKDVEEQLEDYRFTRRYSRMRVASG</sequence>